<accession>A0A4Z0RN85</accession>
<dbReference type="Pfam" id="PF00437">
    <property type="entry name" value="T2SSE"/>
    <property type="match status" value="1"/>
</dbReference>
<dbReference type="InterPro" id="IPR027417">
    <property type="entry name" value="P-loop_NTPase"/>
</dbReference>
<dbReference type="SUPFAM" id="SSF52540">
    <property type="entry name" value="P-loop containing nucleoside triphosphate hydrolases"/>
    <property type="match status" value="1"/>
</dbReference>
<reference evidence="6 7" key="2">
    <citation type="journal article" date="2021" name="Int. J. Food Microbiol.">
        <title>Safety demonstration of a microbial species for use in the food chain: Weissella confusa.</title>
        <authorList>
            <person name="Bourdichon F."/>
            <person name="Patrone V."/>
            <person name="Fontana A."/>
            <person name="Milani G."/>
            <person name="Morelli L."/>
        </authorList>
    </citation>
    <scope>NUCLEOTIDE SEQUENCE [LARGE SCALE GENOMIC DNA]</scope>
    <source>
        <strain evidence="5">CCUG 30943</strain>
        <strain evidence="6 7">CCUG 43002</strain>
    </source>
</reference>
<evidence type="ECO:0000313" key="6">
    <source>
        <dbReference type="EMBL" id="MBJ7638010.1"/>
    </source>
</evidence>
<reference evidence="6" key="1">
    <citation type="submission" date="2020-02" db="EMBL/GenBank/DDBJ databases">
        <authorList>
            <person name="Fontana A."/>
            <person name="Patrone V."/>
            <person name="Morelli L."/>
        </authorList>
    </citation>
    <scope>NUCLEOTIDE SEQUENCE</scope>
    <source>
        <strain evidence="5">CCUG 30943</strain>
        <strain evidence="6">CCUG 43002</strain>
    </source>
</reference>
<evidence type="ECO:0000313" key="5">
    <source>
        <dbReference type="EMBL" id="MBJ7631579.1"/>
    </source>
</evidence>
<dbReference type="Gene3D" id="3.30.450.90">
    <property type="match status" value="1"/>
</dbReference>
<evidence type="ECO:0000259" key="4">
    <source>
        <dbReference type="PROSITE" id="PS00662"/>
    </source>
</evidence>
<comment type="caution">
    <text evidence="6">The sequence shown here is derived from an EMBL/GenBank/DDBJ whole genome shotgun (WGS) entry which is preliminary data.</text>
</comment>
<dbReference type="InterPro" id="IPR001482">
    <property type="entry name" value="T2SS/T4SS_dom"/>
</dbReference>
<evidence type="ECO:0000256" key="3">
    <source>
        <dbReference type="ARBA" id="ARBA00022840"/>
    </source>
</evidence>
<sequence>MSVQKQFASLVQTAAQVRASDLYVMPGEAGYRVFCYTATGIQPLANLTLANGEALIRHIKFEAQMDISETRRPQLGRWCYLLDKEQLYLRISSVGDFLNRESIVVRLIFAVDDQHIQLTSQSDVAAIGETMMNGAGLILLAGQMGSGKTTTLHYLAHRYLAEKMVLTIEDPVEVVQPNFLQLQVNKAAQMDYPDLLKLALRHHPDVMIIGEIRDAQTAQIVVEAALSGHLIISTIHAMSHMGIWHRLRDFGVPAGTLRQVMGGMVYQKLVIQDGNTAADLAVLTGDALAERMADWHAE</sequence>
<dbReference type="NCBIfam" id="NF041000">
    <property type="entry name" value="ATPase_ComGA"/>
    <property type="match status" value="1"/>
</dbReference>
<comment type="similarity">
    <text evidence="1">Belongs to the GSP E family.</text>
</comment>
<dbReference type="GO" id="GO:0005524">
    <property type="term" value="F:ATP binding"/>
    <property type="evidence" value="ECO:0007669"/>
    <property type="project" value="UniProtKB-KW"/>
</dbReference>
<dbReference type="RefSeq" id="WP_003608236.1">
    <property type="nucleotide sequence ID" value="NZ_ALXH01000005.1"/>
</dbReference>
<evidence type="ECO:0000256" key="2">
    <source>
        <dbReference type="ARBA" id="ARBA00022741"/>
    </source>
</evidence>
<dbReference type="CDD" id="cd01129">
    <property type="entry name" value="PulE-GspE-like"/>
    <property type="match status" value="1"/>
</dbReference>
<dbReference type="Proteomes" id="UP000728106">
    <property type="component" value="Unassembled WGS sequence"/>
</dbReference>
<dbReference type="EMBL" id="JAAOCP010000001">
    <property type="protein sequence ID" value="MBJ7638010.1"/>
    <property type="molecule type" value="Genomic_DNA"/>
</dbReference>
<dbReference type="Gene3D" id="3.40.50.300">
    <property type="entry name" value="P-loop containing nucleotide triphosphate hydrolases"/>
    <property type="match status" value="1"/>
</dbReference>
<name>A0A4Z0RN85_WEICO</name>
<feature type="domain" description="Bacterial type II secretion system protein E" evidence="4">
    <location>
        <begin position="200"/>
        <end position="214"/>
    </location>
</feature>
<dbReference type="PANTHER" id="PTHR30258">
    <property type="entry name" value="TYPE II SECRETION SYSTEM PROTEIN GSPE-RELATED"/>
    <property type="match status" value="1"/>
</dbReference>
<dbReference type="PANTHER" id="PTHR30258:SF2">
    <property type="entry name" value="COMG OPERON PROTEIN 1"/>
    <property type="match status" value="1"/>
</dbReference>
<keyword evidence="7" id="KW-1185">Reference proteome</keyword>
<keyword evidence="2" id="KW-0547">Nucleotide-binding</keyword>
<dbReference type="InterPro" id="IPR047667">
    <property type="entry name" value="ATPase_ComGA"/>
</dbReference>
<organism evidence="6 7">
    <name type="scientific">Weissella confusa</name>
    <name type="common">Lactobacillus confusus</name>
    <dbReference type="NCBI Taxonomy" id="1583"/>
    <lineage>
        <taxon>Bacteria</taxon>
        <taxon>Bacillati</taxon>
        <taxon>Bacillota</taxon>
        <taxon>Bacilli</taxon>
        <taxon>Lactobacillales</taxon>
        <taxon>Lactobacillaceae</taxon>
        <taxon>Weissella</taxon>
    </lineage>
</organism>
<keyword evidence="3" id="KW-0067">ATP-binding</keyword>
<dbReference type="Proteomes" id="UP000808038">
    <property type="component" value="Unassembled WGS sequence"/>
</dbReference>
<dbReference type="GO" id="GO:0016887">
    <property type="term" value="F:ATP hydrolysis activity"/>
    <property type="evidence" value="ECO:0007669"/>
    <property type="project" value="TreeGrafter"/>
</dbReference>
<proteinExistence type="inferred from homology"/>
<dbReference type="AlphaFoldDB" id="A0A4Z0RN85"/>
<dbReference type="EMBL" id="JAAOCX010000001">
    <property type="protein sequence ID" value="MBJ7631579.1"/>
    <property type="molecule type" value="Genomic_DNA"/>
</dbReference>
<dbReference type="GeneID" id="57978502"/>
<evidence type="ECO:0000256" key="1">
    <source>
        <dbReference type="ARBA" id="ARBA00006611"/>
    </source>
</evidence>
<dbReference type="GO" id="GO:0005886">
    <property type="term" value="C:plasma membrane"/>
    <property type="evidence" value="ECO:0007669"/>
    <property type="project" value="TreeGrafter"/>
</dbReference>
<dbReference type="PROSITE" id="PS00662">
    <property type="entry name" value="T2SP_E"/>
    <property type="match status" value="1"/>
</dbReference>
<evidence type="ECO:0000313" key="7">
    <source>
        <dbReference type="Proteomes" id="UP000728106"/>
    </source>
</evidence>
<protein>
    <submittedName>
        <fullName evidence="6">Flp pilus assembly complex ATPase component TadA</fullName>
    </submittedName>
</protein>
<gene>
    <name evidence="6" type="primary">tadA</name>
    <name evidence="6" type="ORF">HAU20_01055</name>
    <name evidence="5" type="ORF">HAU43_00420</name>
</gene>